<dbReference type="AlphaFoldDB" id="A0A540VAA7"/>
<dbReference type="Proteomes" id="UP000317371">
    <property type="component" value="Unassembled WGS sequence"/>
</dbReference>
<dbReference type="PANTHER" id="PTHR36930">
    <property type="entry name" value="METAL-SULFUR CLUSTER BIOSYNTHESIS PROTEINS YUAD-RELATED"/>
    <property type="match status" value="1"/>
</dbReference>
<dbReference type="PANTHER" id="PTHR36930:SF1">
    <property type="entry name" value="MOSC DOMAIN-CONTAINING PROTEIN"/>
    <property type="match status" value="1"/>
</dbReference>
<dbReference type="Pfam" id="PF03473">
    <property type="entry name" value="MOSC"/>
    <property type="match status" value="1"/>
</dbReference>
<keyword evidence="3" id="KW-1185">Reference proteome</keyword>
<dbReference type="GO" id="GO:0030170">
    <property type="term" value="F:pyridoxal phosphate binding"/>
    <property type="evidence" value="ECO:0007669"/>
    <property type="project" value="InterPro"/>
</dbReference>
<protein>
    <submittedName>
        <fullName evidence="2">Molybdenum cofactor biosysynthesis protein</fullName>
    </submittedName>
</protein>
<dbReference type="InterPro" id="IPR005302">
    <property type="entry name" value="MoCF_Sase_C"/>
</dbReference>
<sequence>MSHRYPATIHLILISPGHNYFGHPAGAPGEHPTHLVSAVQVHAGRGLVGDRFYGRGEDFDGHVTFFAWEVYRLLQEELGQGPWSAATLRRNVVVEGIPLNQLIGQEFILQGIRFRGTKHCAPCRWMAEMIGPEARRLLQGRGGLRAQALSSGVLRTGAAILETTTPLDLTSITAPLSRPRLP</sequence>
<dbReference type="InterPro" id="IPR011037">
    <property type="entry name" value="Pyrv_Knase-like_insert_dom_sf"/>
</dbReference>
<gene>
    <name evidence="2" type="ORF">FKZ61_20010</name>
</gene>
<dbReference type="InterPro" id="IPR052716">
    <property type="entry name" value="MOSC_domain"/>
</dbReference>
<dbReference type="SUPFAM" id="SSF50800">
    <property type="entry name" value="PK beta-barrel domain-like"/>
    <property type="match status" value="1"/>
</dbReference>
<evidence type="ECO:0000259" key="1">
    <source>
        <dbReference type="PROSITE" id="PS51340"/>
    </source>
</evidence>
<proteinExistence type="predicted"/>
<dbReference type="GO" id="GO:0030151">
    <property type="term" value="F:molybdenum ion binding"/>
    <property type="evidence" value="ECO:0007669"/>
    <property type="project" value="InterPro"/>
</dbReference>
<evidence type="ECO:0000313" key="2">
    <source>
        <dbReference type="EMBL" id="TQE93700.1"/>
    </source>
</evidence>
<dbReference type="GO" id="GO:0003824">
    <property type="term" value="F:catalytic activity"/>
    <property type="evidence" value="ECO:0007669"/>
    <property type="project" value="InterPro"/>
</dbReference>
<dbReference type="EMBL" id="VIGC01000034">
    <property type="protein sequence ID" value="TQE93700.1"/>
    <property type="molecule type" value="Genomic_DNA"/>
</dbReference>
<comment type="caution">
    <text evidence="2">The sequence shown here is derived from an EMBL/GenBank/DDBJ whole genome shotgun (WGS) entry which is preliminary data.</text>
</comment>
<dbReference type="OrthoDB" id="1550913at2"/>
<name>A0A540VAA7_9CHLR</name>
<evidence type="ECO:0000313" key="3">
    <source>
        <dbReference type="Proteomes" id="UP000317371"/>
    </source>
</evidence>
<organism evidence="2 3">
    <name type="scientific">Litorilinea aerophila</name>
    <dbReference type="NCBI Taxonomy" id="1204385"/>
    <lineage>
        <taxon>Bacteria</taxon>
        <taxon>Bacillati</taxon>
        <taxon>Chloroflexota</taxon>
        <taxon>Caldilineae</taxon>
        <taxon>Caldilineales</taxon>
        <taxon>Caldilineaceae</taxon>
        <taxon>Litorilinea</taxon>
    </lineage>
</organism>
<reference evidence="2 3" key="1">
    <citation type="submission" date="2019-06" db="EMBL/GenBank/DDBJ databases">
        <title>Genome sequence of Litorilinea aerophila BAA-2444.</title>
        <authorList>
            <person name="Maclea K.S."/>
            <person name="Maurais E.G."/>
            <person name="Iannazzi L.C."/>
        </authorList>
    </citation>
    <scope>NUCLEOTIDE SEQUENCE [LARGE SCALE GENOMIC DNA]</scope>
    <source>
        <strain evidence="2 3">ATCC BAA-2444</strain>
    </source>
</reference>
<feature type="domain" description="MOSC" evidence="1">
    <location>
        <begin position="33"/>
        <end position="163"/>
    </location>
</feature>
<dbReference type="PROSITE" id="PS51340">
    <property type="entry name" value="MOSC"/>
    <property type="match status" value="1"/>
</dbReference>
<dbReference type="Gene3D" id="2.40.33.20">
    <property type="entry name" value="PK beta-barrel domain-like"/>
    <property type="match status" value="1"/>
</dbReference>
<dbReference type="InParanoid" id="A0A540VAA7"/>
<dbReference type="RefSeq" id="WP_141611938.1">
    <property type="nucleotide sequence ID" value="NZ_VIGC02000034.1"/>
</dbReference>
<accession>A0A540VAA7</accession>